<keyword evidence="8" id="KW-0146">Chitin degradation</keyword>
<evidence type="ECO:0000256" key="10">
    <source>
        <dbReference type="ARBA" id="ARBA00023277"/>
    </source>
</evidence>
<evidence type="ECO:0000256" key="4">
    <source>
        <dbReference type="ARBA" id="ARBA00012729"/>
    </source>
</evidence>
<evidence type="ECO:0000256" key="14">
    <source>
        <dbReference type="RuleBase" id="RU000489"/>
    </source>
</evidence>
<dbReference type="InterPro" id="IPR036861">
    <property type="entry name" value="Endochitinase-like_sf"/>
</dbReference>
<dbReference type="PROSITE" id="PS01095">
    <property type="entry name" value="GH18_1"/>
    <property type="match status" value="1"/>
</dbReference>
<evidence type="ECO:0000313" key="18">
    <source>
        <dbReference type="EMBL" id="KEY68835.1"/>
    </source>
</evidence>
<dbReference type="InterPro" id="IPR017853">
    <property type="entry name" value="GH"/>
</dbReference>
<dbReference type="Gene3D" id="3.20.20.80">
    <property type="entry name" value="Glycosidases"/>
    <property type="match status" value="2"/>
</dbReference>
<keyword evidence="7 14" id="KW-0378">Hydrolase</keyword>
<keyword evidence="6 13" id="KW-0147">Chitin-binding</keyword>
<dbReference type="HOGENOM" id="CLU_001837_4_0_1"/>
<dbReference type="InterPro" id="IPR001002">
    <property type="entry name" value="Chitin-bd_1"/>
</dbReference>
<comment type="similarity">
    <text evidence="3">Belongs to the glycosyl hydrolase 18 family. Chitinase class V subfamily.</text>
</comment>
<keyword evidence="5" id="KW-0964">Secreted</keyword>
<feature type="domain" description="Chitin-binding type-1" evidence="16">
    <location>
        <begin position="20"/>
        <end position="63"/>
    </location>
</feature>
<dbReference type="InterPro" id="IPR029070">
    <property type="entry name" value="Chitinase_insertion_sf"/>
</dbReference>
<evidence type="ECO:0000256" key="1">
    <source>
        <dbReference type="ARBA" id="ARBA00000822"/>
    </source>
</evidence>
<keyword evidence="9" id="KW-0843">Virulence</keyword>
<dbReference type="AlphaFoldDB" id="A0A084AU56"/>
<evidence type="ECO:0000313" key="19">
    <source>
        <dbReference type="Proteomes" id="UP000028045"/>
    </source>
</evidence>
<evidence type="ECO:0000256" key="12">
    <source>
        <dbReference type="ARBA" id="ARBA00023326"/>
    </source>
</evidence>
<feature type="region of interest" description="Disordered" evidence="15">
    <location>
        <begin position="1044"/>
        <end position="1063"/>
    </location>
</feature>
<feature type="disulfide bond" evidence="13">
    <location>
        <begin position="57"/>
        <end position="61"/>
    </location>
</feature>
<keyword evidence="10" id="KW-0119">Carbohydrate metabolism</keyword>
<comment type="catalytic activity">
    <reaction evidence="1">
        <text>Random endo-hydrolysis of N-acetyl-beta-D-glucosaminide (1-&gt;4)-beta-linkages in chitin and chitodextrins.</text>
        <dbReference type="EC" id="3.2.1.14"/>
    </reaction>
</comment>
<dbReference type="PANTHER" id="PTHR47700:SF2">
    <property type="entry name" value="CHITINASE"/>
    <property type="match status" value="1"/>
</dbReference>
<dbReference type="EMBL" id="KL648557">
    <property type="protein sequence ID" value="KEY68835.1"/>
    <property type="molecule type" value="Genomic_DNA"/>
</dbReference>
<evidence type="ECO:0000256" key="7">
    <source>
        <dbReference type="ARBA" id="ARBA00022801"/>
    </source>
</evidence>
<dbReference type="EC" id="3.2.1.14" evidence="4"/>
<accession>A0A084AU56</accession>
<reference evidence="18 19" key="1">
    <citation type="journal article" date="2014" name="BMC Genomics">
        <title>Comparative genome sequencing reveals chemotype-specific gene clusters in the toxigenic black mold Stachybotrys.</title>
        <authorList>
            <person name="Semeiks J."/>
            <person name="Borek D."/>
            <person name="Otwinowski Z."/>
            <person name="Grishin N.V."/>
        </authorList>
    </citation>
    <scope>NUCLEOTIDE SEQUENCE [LARGE SCALE GENOMIC DNA]</scope>
    <source>
        <strain evidence="19">CBS 109288 / IBT 7711</strain>
    </source>
</reference>
<comment type="caution">
    <text evidence="13">Lacks conserved residue(s) required for the propagation of feature annotation.</text>
</comment>
<evidence type="ECO:0000256" key="11">
    <source>
        <dbReference type="ARBA" id="ARBA00023295"/>
    </source>
</evidence>
<keyword evidence="12" id="KW-0624">Polysaccharide degradation</keyword>
<keyword evidence="13" id="KW-1015">Disulfide bond</keyword>
<evidence type="ECO:0000256" key="2">
    <source>
        <dbReference type="ARBA" id="ARBA00004613"/>
    </source>
</evidence>
<dbReference type="SUPFAM" id="SSF57016">
    <property type="entry name" value="Plant lectins/antimicrobial peptides"/>
    <property type="match status" value="1"/>
</dbReference>
<dbReference type="GO" id="GO:0008843">
    <property type="term" value="F:endochitinase activity"/>
    <property type="evidence" value="ECO:0007669"/>
    <property type="project" value="UniProtKB-EC"/>
</dbReference>
<comment type="subcellular location">
    <subcellularLocation>
        <location evidence="2">Secreted</location>
    </subcellularLocation>
</comment>
<evidence type="ECO:0000256" key="6">
    <source>
        <dbReference type="ARBA" id="ARBA00022669"/>
    </source>
</evidence>
<protein>
    <recommendedName>
        <fullName evidence="4">chitinase</fullName>
        <ecNumber evidence="4">3.2.1.14</ecNumber>
    </recommendedName>
</protein>
<feature type="domain" description="GH18" evidence="17">
    <location>
        <begin position="76"/>
        <end position="402"/>
    </location>
</feature>
<name>A0A084AU56_STACB</name>
<keyword evidence="19" id="KW-1185">Reference proteome</keyword>
<evidence type="ECO:0000256" key="13">
    <source>
        <dbReference type="PROSITE-ProRule" id="PRU00261"/>
    </source>
</evidence>
<evidence type="ECO:0000256" key="5">
    <source>
        <dbReference type="ARBA" id="ARBA00022525"/>
    </source>
</evidence>
<dbReference type="Gene3D" id="3.10.50.10">
    <property type="match status" value="1"/>
</dbReference>
<organism evidence="18 19">
    <name type="scientific">Stachybotrys chartarum (strain CBS 109288 / IBT 7711)</name>
    <name type="common">Toxic black mold</name>
    <name type="synonym">Stilbospora chartarum</name>
    <dbReference type="NCBI Taxonomy" id="1280523"/>
    <lineage>
        <taxon>Eukaryota</taxon>
        <taxon>Fungi</taxon>
        <taxon>Dikarya</taxon>
        <taxon>Ascomycota</taxon>
        <taxon>Pezizomycotina</taxon>
        <taxon>Sordariomycetes</taxon>
        <taxon>Hypocreomycetidae</taxon>
        <taxon>Hypocreales</taxon>
        <taxon>Stachybotryaceae</taxon>
        <taxon>Stachybotrys</taxon>
    </lineage>
</organism>
<dbReference type="GO" id="GO:0006032">
    <property type="term" value="P:chitin catabolic process"/>
    <property type="evidence" value="ECO:0007669"/>
    <property type="project" value="UniProtKB-KW"/>
</dbReference>
<dbReference type="CDD" id="cd00035">
    <property type="entry name" value="ChtBD1"/>
    <property type="match status" value="1"/>
</dbReference>
<dbReference type="Pfam" id="PF00704">
    <property type="entry name" value="Glyco_hydro_18"/>
    <property type="match status" value="1"/>
</dbReference>
<feature type="non-terminal residue" evidence="18">
    <location>
        <position position="1"/>
    </location>
</feature>
<dbReference type="InterPro" id="IPR001223">
    <property type="entry name" value="Glyco_hydro18_cat"/>
</dbReference>
<dbReference type="Pfam" id="PF00187">
    <property type="entry name" value="Chitin_bind_1"/>
    <property type="match status" value="1"/>
</dbReference>
<dbReference type="OrthoDB" id="4877169at2759"/>
<dbReference type="GO" id="GO:0005576">
    <property type="term" value="C:extracellular region"/>
    <property type="evidence" value="ECO:0007669"/>
    <property type="project" value="UniProtKB-SubCell"/>
</dbReference>
<gene>
    <name evidence="18" type="ORF">S7711_09941</name>
</gene>
<dbReference type="SMART" id="SM00636">
    <property type="entry name" value="Glyco_18"/>
    <property type="match status" value="1"/>
</dbReference>
<dbReference type="Gene3D" id="3.30.60.10">
    <property type="entry name" value="Endochitinase-like"/>
    <property type="match status" value="1"/>
</dbReference>
<feature type="disulfide bond" evidence="13">
    <location>
        <begin position="34"/>
        <end position="46"/>
    </location>
</feature>
<keyword evidence="11 14" id="KW-0326">Glycosidase</keyword>
<dbReference type="PROSITE" id="PS50941">
    <property type="entry name" value="CHIT_BIND_I_2"/>
    <property type="match status" value="1"/>
</dbReference>
<dbReference type="SUPFAM" id="SSF51445">
    <property type="entry name" value="(Trans)glycosidases"/>
    <property type="match status" value="1"/>
</dbReference>
<dbReference type="SUPFAM" id="SSF54556">
    <property type="entry name" value="Chitinase insertion domain"/>
    <property type="match status" value="1"/>
</dbReference>
<evidence type="ECO:0000256" key="9">
    <source>
        <dbReference type="ARBA" id="ARBA00023026"/>
    </source>
</evidence>
<dbReference type="InterPro" id="IPR011583">
    <property type="entry name" value="Chitinase_II/V-like_cat"/>
</dbReference>
<dbReference type="PROSITE" id="PS51910">
    <property type="entry name" value="GH18_2"/>
    <property type="match status" value="1"/>
</dbReference>
<proteinExistence type="inferred from homology"/>
<dbReference type="GO" id="GO:0008061">
    <property type="term" value="F:chitin binding"/>
    <property type="evidence" value="ECO:0007669"/>
    <property type="project" value="UniProtKB-UniRule"/>
</dbReference>
<dbReference type="PANTHER" id="PTHR47700">
    <property type="entry name" value="V CHITINASE, PUTATIVE (AFU_ORTHOLOGUE AFUA_6G13720)-RELATED"/>
    <property type="match status" value="1"/>
</dbReference>
<dbReference type="Proteomes" id="UP000028045">
    <property type="component" value="Unassembled WGS sequence"/>
</dbReference>
<feature type="disulfide bond" evidence="13">
    <location>
        <begin position="39"/>
        <end position="53"/>
    </location>
</feature>
<sequence>CGFSEEFCGEDVCVSQCDAKAECGPYADPPGKECPLNVCCGETHACGTTELFCEGGCQTNCEQPGPGNPSDGDVREMVIGYFESWKLNAPDGDCSKREVSDIRYDSLTHINVAFGYIKPSTYEVHPIKDASVAGFNSITALKQHAPGLQVWLSLGGWTFSDNDTVTQPVFGDLSSTAEKRFKFYVQLEKFMLQWGFDGVDIDWEYPAAPDRRGKPEDTENYVQLLRGMKDYFAAMGHSWGISFAAPSSYWYLRHFNIEDMIPHVNWVNLMTYDLHGSWDQDSNWIGPHIYAHTNLTCYRPGCRFKREGKEGPCSDTEGYMSYQDIKKKLDSADVDIYYDEEAGVEYMVYDDIHWVSYDSVESIKQKVEFANKNGDRNGAGNDGNSWQTQPVTICHWSDCGGRCSGPYQSATTVQCDLNADEDRKSQHLCCPFADLPDSEYCRWSYPSFNFAGLCGSAPGCGTDEVAIASNDHYYTDGNTPEVCLIGGPAYYCCDAEISGPQLCSWRKECITLNDDEEPEDGNPCGDGSKFITYRKGDCGGWSDENSWQAFCCDDDIDDPGCRWLDGGKFECPSSCGNGEIWMGDHYLGGGEQCTYWDPLGGITDDYGGEEDRKLCCDRDSLNVKIKTLPVPLDHLWSEDELGPDTDKQSWTLTVDDSESILEPDYSRDPDDHAFGWHIISGPEDKVTTLSKRDGSDWEVFDCDETMHEGLQSATMVCGSTSENNNCGTIWKGQVERTIVEMPSGCGPGKYAMAVSLDPIGNVETHSNHRLVKRLNLPPSHTVYNFTFDYNFAVLKGRADSEDVLFRLDYSNDPGYWEDVVAAEPEDRRRKRSDYDEVAAIVRRDHDGSWKRYADHEWRRERRNTPYHELHILHKKWFSQEVADWINMQRKISYEAKVLTHGIHERFYVDILDVKNECPLDWLPDIVEDDIGAKITALLDINIETSTMLSLKGDLAHLGDLEAYLTFRNKGDIRASLTFDAWAVLRIPKMERTLFASRYPGVVTIGPEFKVAGSIEGSMSLHADATIQFHVVKWDYAQTFPLDGAESPINSDQEKEGQDGANSGDVDVSWEVRVEGQLIAHIIPMVTFGIVFDDKWAVPNAAVDLGLDAYSQLYGEASAGDSSNGIQYCYGADAGYNLFARVQSPRLLGVNLNRQWSLARGVTNIFGDSNTDQTCGLAGSVN</sequence>
<evidence type="ECO:0000256" key="15">
    <source>
        <dbReference type="SAM" id="MobiDB-lite"/>
    </source>
</evidence>
<evidence type="ECO:0000256" key="3">
    <source>
        <dbReference type="ARBA" id="ARBA00008682"/>
    </source>
</evidence>
<dbReference type="InterPro" id="IPR053214">
    <property type="entry name" value="LysM12-like"/>
</dbReference>
<evidence type="ECO:0000256" key="8">
    <source>
        <dbReference type="ARBA" id="ARBA00023024"/>
    </source>
</evidence>
<evidence type="ECO:0000259" key="16">
    <source>
        <dbReference type="PROSITE" id="PS50941"/>
    </source>
</evidence>
<dbReference type="GO" id="GO:0000272">
    <property type="term" value="P:polysaccharide catabolic process"/>
    <property type="evidence" value="ECO:0007669"/>
    <property type="project" value="UniProtKB-KW"/>
</dbReference>
<dbReference type="InterPro" id="IPR001579">
    <property type="entry name" value="Glyco_hydro_18_chit_AS"/>
</dbReference>
<evidence type="ECO:0000259" key="17">
    <source>
        <dbReference type="PROSITE" id="PS51910"/>
    </source>
</evidence>